<reference evidence="3 4" key="2">
    <citation type="journal article" date="2014" name="PLoS Genet.">
        <title>Phylogenetically driven sequencing of extremely halophilic archaea reveals strategies for static and dynamic osmo-response.</title>
        <authorList>
            <person name="Becker E.A."/>
            <person name="Seitzer P.M."/>
            <person name="Tritt A."/>
            <person name="Larsen D."/>
            <person name="Krusor M."/>
            <person name="Yao A.I."/>
            <person name="Wu D."/>
            <person name="Madern D."/>
            <person name="Eisen J.A."/>
            <person name="Darling A.E."/>
            <person name="Facciotti M.T."/>
        </authorList>
    </citation>
    <scope>NUCLEOTIDE SEQUENCE [LARGE SCALE GENOMIC DNA]</scope>
    <source>
        <strain evidence="3 4">AJ5</strain>
    </source>
</reference>
<dbReference type="Proteomes" id="UP000186547">
    <property type="component" value="Chromosome"/>
</dbReference>
<dbReference type="AlphaFoldDB" id="M0LN07"/>
<keyword evidence="1" id="KW-1133">Transmembrane helix</keyword>
<feature type="transmembrane region" description="Helical" evidence="1">
    <location>
        <begin position="103"/>
        <end position="121"/>
    </location>
</feature>
<dbReference type="Proteomes" id="UP000011555">
    <property type="component" value="Unassembled WGS sequence"/>
</dbReference>
<feature type="transmembrane region" description="Helical" evidence="1">
    <location>
        <begin position="127"/>
        <end position="150"/>
    </location>
</feature>
<dbReference type="KEGG" id="hlc:CHINAEXTREME04860"/>
<feature type="transmembrane region" description="Helical" evidence="1">
    <location>
        <begin position="451"/>
        <end position="472"/>
    </location>
</feature>
<evidence type="ECO:0000313" key="4">
    <source>
        <dbReference type="Proteomes" id="UP000011555"/>
    </source>
</evidence>
<feature type="transmembrane region" description="Helical" evidence="1">
    <location>
        <begin position="77"/>
        <end position="96"/>
    </location>
</feature>
<dbReference type="eggNOG" id="arCOG03188">
    <property type="taxonomic scope" value="Archaea"/>
</dbReference>
<feature type="transmembrane region" description="Helical" evidence="1">
    <location>
        <begin position="39"/>
        <end position="57"/>
    </location>
</feature>
<evidence type="ECO:0000256" key="1">
    <source>
        <dbReference type="SAM" id="Phobius"/>
    </source>
</evidence>
<sequence length="661" mass="71584">MNYRSLSELRPLRLDTVAALCGLVIALALFPLRFLASQVYLDTVPILLGTACVLYLLSLYQGEDARAAPTLPSSATMALPAVVLAGLAALVTLTVIQGSRTPLFFGAASVVGTLLIAQIVFARDEEFHPGLLLLQIVLFAVVFRFTALYVTPGYVGIDIWTHTELVNAILEERSLGAISDDKHYAAPFYHLLVASSALLYDVPIRLAVYLSVGVVMPLSVLLVYATTNLLVSQRWAVLAAAFYALASHVSMWGIHLIPTSLGLLFFLAMLYALIRVMRIEYTVRDFSLLVLFSVAVILTHQVSTFIMLVLLLAAFVAQLVFVVGPLGLTRLDTSVFRAKKPVNLVGLVVFNFGLTIFVWSLTPYRQDSFLATVLSFFTQTLEDSAGFLNIASGSSDGGAEAEAASTAPSTLLDQVVPYVDALGFLLLLGATFVGCLYVVHRRRAEQSVFTLLLASAFMLVFVLGFPMFGIHNFIPNRWFAFLFAPMAVLGVIGIRTLSGNVTTAVAVSVLLLFALVFPGAMILAPESNIDNPVFSDHHEQLAYDESELAAAESIAEMTGSPSGSEIRPDQRLYTDHPYQTLFSRTGAYPSTTTATVPDDGAADHEYAVYRAAQSSTAVYFSDENGEGRIERISEERLCQPDQATVYTNGEVTMCTPSPASG</sequence>
<evidence type="ECO:0008006" key="6">
    <source>
        <dbReference type="Google" id="ProtNLM"/>
    </source>
</evidence>
<keyword evidence="1" id="KW-0812">Transmembrane</keyword>
<dbReference type="EMBL" id="CP019285">
    <property type="protein sequence ID" value="APW97139.1"/>
    <property type="molecule type" value="Genomic_DNA"/>
</dbReference>
<feature type="transmembrane region" description="Helical" evidence="1">
    <location>
        <begin position="206"/>
        <end position="225"/>
    </location>
</feature>
<keyword evidence="1" id="KW-0472">Membrane</keyword>
<protein>
    <recommendedName>
        <fullName evidence="6">Glycosyltransferase RgtA/B/C/D-like domain-containing protein</fullName>
    </recommendedName>
</protein>
<feature type="transmembrane region" description="Helical" evidence="1">
    <location>
        <begin position="421"/>
        <end position="439"/>
    </location>
</feature>
<dbReference type="STRING" id="358396.CHINAEXTREME_04860"/>
<evidence type="ECO:0000313" key="3">
    <source>
        <dbReference type="EMBL" id="EMA34478.1"/>
    </source>
</evidence>
<feature type="transmembrane region" description="Helical" evidence="1">
    <location>
        <begin position="478"/>
        <end position="497"/>
    </location>
</feature>
<dbReference type="GeneID" id="30920430"/>
<accession>M0LN07</accession>
<feature type="transmembrane region" description="Helical" evidence="1">
    <location>
        <begin position="341"/>
        <end position="361"/>
    </location>
</feature>
<keyword evidence="4" id="KW-1185">Reference proteome</keyword>
<reference evidence="2" key="3">
    <citation type="submission" date="2017-01" db="EMBL/GenBank/DDBJ databases">
        <authorList>
            <person name="Mah S.A."/>
            <person name="Swanson W.J."/>
            <person name="Moy G.W."/>
            <person name="Vacquier V.D."/>
        </authorList>
    </citation>
    <scope>NUCLEOTIDE SEQUENCE</scope>
    <source>
        <strain evidence="2">AJ5</strain>
    </source>
</reference>
<proteinExistence type="predicted"/>
<dbReference type="EMBL" id="AOLZ01000032">
    <property type="protein sequence ID" value="EMA34478.1"/>
    <property type="molecule type" value="Genomic_DNA"/>
</dbReference>
<feature type="transmembrane region" description="Helical" evidence="1">
    <location>
        <begin position="504"/>
        <end position="524"/>
    </location>
</feature>
<dbReference type="RefSeq" id="WP_007141350.1">
    <property type="nucleotide sequence ID" value="NZ_AOLZ01000032.1"/>
</dbReference>
<organism evidence="3 4">
    <name type="scientific">Natronobacterium lacisalsi AJ5</name>
    <dbReference type="NCBI Taxonomy" id="358396"/>
    <lineage>
        <taxon>Archaea</taxon>
        <taxon>Methanobacteriati</taxon>
        <taxon>Methanobacteriota</taxon>
        <taxon>Stenosarchaea group</taxon>
        <taxon>Halobacteria</taxon>
        <taxon>Halobacteriales</taxon>
        <taxon>Natrialbaceae</taxon>
        <taxon>Natronobacterium</taxon>
    </lineage>
</organism>
<name>M0LN07_NATLA</name>
<gene>
    <name evidence="3" type="ORF">C445_08127</name>
    <name evidence="2" type="ORF">CHINAEXTREME_04860</name>
</gene>
<dbReference type="PATRIC" id="fig|358396.7.peg.1642"/>
<feature type="transmembrane region" description="Helical" evidence="1">
    <location>
        <begin position="252"/>
        <end position="274"/>
    </location>
</feature>
<evidence type="ECO:0000313" key="5">
    <source>
        <dbReference type="Proteomes" id="UP000186547"/>
    </source>
</evidence>
<feature type="transmembrane region" description="Helical" evidence="1">
    <location>
        <begin position="305"/>
        <end position="329"/>
    </location>
</feature>
<feature type="transmembrane region" description="Helical" evidence="1">
    <location>
        <begin position="281"/>
        <end position="299"/>
    </location>
</feature>
<evidence type="ECO:0000313" key="2">
    <source>
        <dbReference type="EMBL" id="APW97139.1"/>
    </source>
</evidence>
<reference evidence="2 5" key="1">
    <citation type="journal article" date="2011" name="J. Bacteriol.">
        <title>Genome sequence of Halobiforma lacisalsi AJ5, an extremely halophilic archaeon which harbors a bop gene.</title>
        <authorList>
            <person name="Jiang X."/>
            <person name="Wang S."/>
            <person name="Cheng H."/>
            <person name="Huo Y."/>
            <person name="Zhang X."/>
            <person name="Zhu X."/>
            <person name="Han X."/>
            <person name="Ni P."/>
            <person name="Wu M."/>
        </authorList>
    </citation>
    <scope>NUCLEOTIDE SEQUENCE [LARGE SCALE GENOMIC DNA]</scope>
    <source>
        <strain evidence="2 5">AJ5</strain>
    </source>
</reference>
<feature type="transmembrane region" description="Helical" evidence="1">
    <location>
        <begin position="12"/>
        <end position="32"/>
    </location>
</feature>